<dbReference type="SUPFAM" id="SSF56112">
    <property type="entry name" value="Protein kinase-like (PK-like)"/>
    <property type="match status" value="1"/>
</dbReference>
<dbReference type="EMBL" id="KT595939">
    <property type="protein sequence ID" value="ALE14748.1"/>
    <property type="molecule type" value="Genomic_DNA"/>
</dbReference>
<dbReference type="GO" id="GO:0005524">
    <property type="term" value="F:ATP binding"/>
    <property type="evidence" value="ECO:0007669"/>
    <property type="project" value="InterPro"/>
</dbReference>
<dbReference type="PROSITE" id="PS00109">
    <property type="entry name" value="PROTEIN_KINASE_TYR"/>
    <property type="match status" value="1"/>
</dbReference>
<evidence type="ECO:0000259" key="1">
    <source>
        <dbReference type="PROSITE" id="PS50011"/>
    </source>
</evidence>
<protein>
    <submittedName>
        <fullName evidence="2">ORF36</fullName>
    </submittedName>
</protein>
<evidence type="ECO:0000313" key="2">
    <source>
        <dbReference type="EMBL" id="ALE14748.1"/>
    </source>
</evidence>
<keyword evidence="3" id="KW-1185">Reference proteome</keyword>
<dbReference type="PROSITE" id="PS50011">
    <property type="entry name" value="PROTEIN_KINASE_DOM"/>
    <property type="match status" value="1"/>
</dbReference>
<dbReference type="InterPro" id="IPR008266">
    <property type="entry name" value="Tyr_kinase_AS"/>
</dbReference>
<dbReference type="GO" id="GO:0004672">
    <property type="term" value="F:protein kinase activity"/>
    <property type="evidence" value="ECO:0007669"/>
    <property type="project" value="InterPro"/>
</dbReference>
<dbReference type="RefSeq" id="YP_009173913.1">
    <property type="nucleotide sequence ID" value="NC_028099.1"/>
</dbReference>
<organism evidence="2 3">
    <name type="scientific">Felid gammaherpesvirus 1</name>
    <dbReference type="NCBI Taxonomy" id="2560468"/>
    <lineage>
        <taxon>Viruses</taxon>
        <taxon>Duplodnaviria</taxon>
        <taxon>Heunggongvirae</taxon>
        <taxon>Peploviricota</taxon>
        <taxon>Herviviricetes</taxon>
        <taxon>Herpesvirales</taxon>
        <taxon>Orthoherpesviridae</taxon>
        <taxon>Gammaherpesvirinae</taxon>
        <taxon>Percavirus</taxon>
        <taxon>Percavirus felidgamma1</taxon>
    </lineage>
</organism>
<dbReference type="KEGG" id="vg:26100427"/>
<dbReference type="Proteomes" id="UP000152314">
    <property type="component" value="Segment"/>
</dbReference>
<reference evidence="2 3" key="1">
    <citation type="journal article" date="2015" name="Genome Announc.">
        <title>First Complete Genome Sequence of Felis catus Gammaherpesvirus 1.</title>
        <authorList>
            <person name="Troyer R.M."/>
            <person name="Lee J.S."/>
            <person name="Vuyisich M."/>
            <person name="Chain P."/>
            <person name="Lo C.C."/>
            <person name="Kronmiller B."/>
            <person name="Bracha S."/>
            <person name="Avery A.C."/>
            <person name="VandeWoude S."/>
        </authorList>
    </citation>
    <scope>NUCLEOTIDE SEQUENCE [LARGE SCALE GENOMIC DNA]</scope>
    <source>
        <strain evidence="2">31286</strain>
    </source>
</reference>
<sequence length="435" mass="49441">MDKKTLTKMRTLQILSYHGSFKDSPMHQNKLQQFKESDNDGVLAMLLNLQCHLSIVEANPTSVFFKIPSRWKKCNHSTAKIKLALGSGSYGSVTAISKTECVKTFSTSKSFFHEMMVYDLVDIARMRSTYPQEGANIITMDGVCLKCKQLFFPRMQCNLYEYKHWTVENVSRLVRGFNGLLDAVLFLNEKCGFFHSDISPCNILVKQGFSQEEIGDLILSDLGLVSLHTGNRILHMGIKSSRGKVLYEMSSERGPFSVCKDLFKPACILFRCFMITADTRSQKAKFDCFLVDQQMARVIDVSSLALCLLYSIEQFMDVQKAAPTPNFYTICVVEDESPSYYMTCLIPRVVLLEFLSNLWHLKLDIGASSDGTFKHLNLCQQDKHNFQSWCNKAKKLYQKNLFYTSSILLSDPNLKFCLANLLSLDYFSPCGSQAL</sequence>
<dbReference type="GeneID" id="26100427"/>
<dbReference type="InterPro" id="IPR000719">
    <property type="entry name" value="Prot_kinase_dom"/>
</dbReference>
<accession>A0A0M4M145</accession>
<evidence type="ECO:0000313" key="3">
    <source>
        <dbReference type="Proteomes" id="UP000152314"/>
    </source>
</evidence>
<name>A0A0M4M145_9GAMA</name>
<dbReference type="OrthoDB" id="7740at10239"/>
<dbReference type="Gene3D" id="1.10.510.10">
    <property type="entry name" value="Transferase(Phosphotransferase) domain 1"/>
    <property type="match status" value="1"/>
</dbReference>
<feature type="domain" description="Protein kinase" evidence="1">
    <location>
        <begin position="79"/>
        <end position="427"/>
    </location>
</feature>
<dbReference type="InterPro" id="IPR011009">
    <property type="entry name" value="Kinase-like_dom_sf"/>
</dbReference>
<proteinExistence type="predicted"/>